<evidence type="ECO:0000256" key="3">
    <source>
        <dbReference type="ARBA" id="ARBA00022840"/>
    </source>
</evidence>
<dbReference type="SUPFAM" id="SSF52540">
    <property type="entry name" value="P-loop containing nucleoside triphosphate hydrolases"/>
    <property type="match status" value="1"/>
</dbReference>
<dbReference type="Gene3D" id="3.30.450.90">
    <property type="match status" value="1"/>
</dbReference>
<protein>
    <submittedName>
        <fullName evidence="5">Secretion system protein E</fullName>
    </submittedName>
</protein>
<dbReference type="InterPro" id="IPR006058">
    <property type="entry name" value="2Fe2S_fd_BS"/>
</dbReference>
<dbReference type="InterPro" id="IPR027417">
    <property type="entry name" value="P-loop_NTPase"/>
</dbReference>
<keyword evidence="2" id="KW-0547">Nucleotide-binding</keyword>
<feature type="domain" description="Bacterial type II secretion system protein E" evidence="4">
    <location>
        <begin position="348"/>
        <end position="362"/>
    </location>
</feature>
<dbReference type="GO" id="GO:0016887">
    <property type="term" value="F:ATP hydrolysis activity"/>
    <property type="evidence" value="ECO:0007669"/>
    <property type="project" value="TreeGrafter"/>
</dbReference>
<accession>A0A2B8BAI4</accession>
<dbReference type="Gene3D" id="3.40.50.300">
    <property type="entry name" value="P-loop containing nucleotide triphosphate hydrolases"/>
    <property type="match status" value="1"/>
</dbReference>
<dbReference type="SMART" id="SM00382">
    <property type="entry name" value="AAA"/>
    <property type="match status" value="1"/>
</dbReference>
<dbReference type="GO" id="GO:0005524">
    <property type="term" value="F:ATP binding"/>
    <property type="evidence" value="ECO:0007669"/>
    <property type="project" value="UniProtKB-KW"/>
</dbReference>
<dbReference type="PANTHER" id="PTHR30258">
    <property type="entry name" value="TYPE II SECRETION SYSTEM PROTEIN GSPE-RELATED"/>
    <property type="match status" value="1"/>
</dbReference>
<comment type="caution">
    <text evidence="5">The sequence shown here is derived from an EMBL/GenBank/DDBJ whole genome shotgun (WGS) entry which is preliminary data.</text>
</comment>
<dbReference type="PROSITE" id="PS00197">
    <property type="entry name" value="2FE2S_FER_1"/>
    <property type="match status" value="1"/>
</dbReference>
<evidence type="ECO:0000256" key="1">
    <source>
        <dbReference type="ARBA" id="ARBA00006611"/>
    </source>
</evidence>
<dbReference type="GO" id="GO:0051537">
    <property type="term" value="F:2 iron, 2 sulfur cluster binding"/>
    <property type="evidence" value="ECO:0007669"/>
    <property type="project" value="InterPro"/>
</dbReference>
<dbReference type="InterPro" id="IPR001482">
    <property type="entry name" value="T2SS/T4SS_dom"/>
</dbReference>
<dbReference type="GO" id="GO:0005886">
    <property type="term" value="C:plasma membrane"/>
    <property type="evidence" value="ECO:0007669"/>
    <property type="project" value="TreeGrafter"/>
</dbReference>
<reference evidence="6" key="1">
    <citation type="submission" date="2017-10" db="EMBL/GenBank/DDBJ databases">
        <authorList>
            <person name="Kravchenko I.K."/>
            <person name="Grouzdev D.S."/>
        </authorList>
    </citation>
    <scope>NUCLEOTIDE SEQUENCE [LARGE SCALE GENOMIC DNA]</scope>
    <source>
        <strain evidence="6">B2</strain>
    </source>
</reference>
<gene>
    <name evidence="5" type="ORF">CRT60_32880</name>
</gene>
<evidence type="ECO:0000256" key="2">
    <source>
        <dbReference type="ARBA" id="ARBA00022741"/>
    </source>
</evidence>
<keyword evidence="3" id="KW-0067">ATP-binding</keyword>
<evidence type="ECO:0000313" key="5">
    <source>
        <dbReference type="EMBL" id="PGH54563.1"/>
    </source>
</evidence>
<evidence type="ECO:0000259" key="4">
    <source>
        <dbReference type="PROSITE" id="PS00662"/>
    </source>
</evidence>
<proteinExistence type="inferred from homology"/>
<evidence type="ECO:0000313" key="6">
    <source>
        <dbReference type="Proteomes" id="UP000225379"/>
    </source>
</evidence>
<dbReference type="PROSITE" id="PS00662">
    <property type="entry name" value="T2SP_E"/>
    <property type="match status" value="1"/>
</dbReference>
<dbReference type="CDD" id="cd01129">
    <property type="entry name" value="PulE-GspE-like"/>
    <property type="match status" value="1"/>
</dbReference>
<dbReference type="RefSeq" id="WP_098740576.1">
    <property type="nucleotide sequence ID" value="NZ_PDKW01000043.1"/>
</dbReference>
<dbReference type="Proteomes" id="UP000225379">
    <property type="component" value="Unassembled WGS sequence"/>
</dbReference>
<name>A0A2B8BAI4_9PROT</name>
<organism evidence="5 6">
    <name type="scientific">Azospirillum palustre</name>
    <dbReference type="NCBI Taxonomy" id="2044885"/>
    <lineage>
        <taxon>Bacteria</taxon>
        <taxon>Pseudomonadati</taxon>
        <taxon>Pseudomonadota</taxon>
        <taxon>Alphaproteobacteria</taxon>
        <taxon>Rhodospirillales</taxon>
        <taxon>Azospirillaceae</taxon>
        <taxon>Azospirillum</taxon>
    </lineage>
</organism>
<dbReference type="EMBL" id="PDKW01000043">
    <property type="protein sequence ID" value="PGH54563.1"/>
    <property type="molecule type" value="Genomic_DNA"/>
</dbReference>
<dbReference type="InterPro" id="IPR037257">
    <property type="entry name" value="T2SS_E_N_sf"/>
</dbReference>
<dbReference type="SUPFAM" id="SSF160246">
    <property type="entry name" value="EspE N-terminal domain-like"/>
    <property type="match status" value="1"/>
</dbReference>
<comment type="similarity">
    <text evidence="1">Belongs to the GSP E family.</text>
</comment>
<dbReference type="InterPro" id="IPR003593">
    <property type="entry name" value="AAA+_ATPase"/>
</dbReference>
<dbReference type="AlphaFoldDB" id="A0A2B8BAI4"/>
<keyword evidence="6" id="KW-1185">Reference proteome</keyword>
<dbReference type="OrthoDB" id="9804785at2"/>
<dbReference type="PANTHER" id="PTHR30258:SF2">
    <property type="entry name" value="COMG OPERON PROTEIN 1"/>
    <property type="match status" value="1"/>
</dbReference>
<sequence length="509" mass="55363">MPVLKPSAAFREELAGYLLRKGLVTRGILDAAMAEQRVTGESLGAILVRNGFLARADLDEAKISHETALETPEAMGGTPIPLPLLERHAIIVTGLSDDAVHVATLHDESVAGRVAARYYPGRTVRFSSFVPDQFDEFLDRVRRAQSGLEDSDPVEQLVSRAVEAGASDIHILPRRKTCSIFLRVDGIRRLMDETAAATAATIVARIKDRSGMDLAERRLPQEGRFEIEHRGRPVDLRVTTVPSVDGEIIVMRILDVERVQPNLDRLGISQVGDWRRAVDRRHGLCLVCGPTGSGKSTTLTATVREMDRLGRAIYSIEDPVEYRMAYTGQVNVNPAVKLDFARVVRTFMRADPDVIVLGEVRDEETAQIAVRAADTGHMVLTTLHTGSVNGAIDRLRHLGVPAHDIKSLLRGVLVQSLVRTICRACHGAGCAACGNAGYAGRTAVSECAVFDEPAAVVAAAKGARNWRSLYEDAVAKFHAGVTTAAELRRVFGSEAKGVEQRMPAPRPKK</sequence>
<dbReference type="Pfam" id="PF00437">
    <property type="entry name" value="T2SSE"/>
    <property type="match status" value="1"/>
</dbReference>